<name>A0A1V6QZX2_9EURO</name>
<comment type="caution">
    <text evidence="2">The sequence shown here is derived from an EMBL/GenBank/DDBJ whole genome shotgun (WGS) entry which is preliminary data.</text>
</comment>
<dbReference type="AlphaFoldDB" id="A0A1V6QZX2"/>
<keyword evidence="1" id="KW-1133">Transmembrane helix</keyword>
<gene>
    <name evidence="2" type="ORF">PENSOL_c024G03344</name>
</gene>
<organism evidence="2 3">
    <name type="scientific">Penicillium solitum</name>
    <dbReference type="NCBI Taxonomy" id="60172"/>
    <lineage>
        <taxon>Eukaryota</taxon>
        <taxon>Fungi</taxon>
        <taxon>Dikarya</taxon>
        <taxon>Ascomycota</taxon>
        <taxon>Pezizomycotina</taxon>
        <taxon>Eurotiomycetes</taxon>
        <taxon>Eurotiomycetidae</taxon>
        <taxon>Eurotiales</taxon>
        <taxon>Aspergillaceae</taxon>
        <taxon>Penicillium</taxon>
    </lineage>
</organism>
<feature type="transmembrane region" description="Helical" evidence="1">
    <location>
        <begin position="12"/>
        <end position="34"/>
    </location>
</feature>
<proteinExistence type="predicted"/>
<dbReference type="Proteomes" id="UP000191612">
    <property type="component" value="Unassembled WGS sequence"/>
</dbReference>
<dbReference type="EMBL" id="MDYO01000024">
    <property type="protein sequence ID" value="OQD94734.1"/>
    <property type="molecule type" value="Genomic_DNA"/>
</dbReference>
<accession>A0A1V6QZX2</accession>
<keyword evidence="1" id="KW-0472">Membrane</keyword>
<feature type="non-terminal residue" evidence="2">
    <location>
        <position position="1"/>
    </location>
</feature>
<protein>
    <submittedName>
        <fullName evidence="2">Uncharacterized protein</fullName>
    </submittedName>
</protein>
<keyword evidence="1" id="KW-0812">Transmembrane</keyword>
<evidence type="ECO:0000313" key="3">
    <source>
        <dbReference type="Proteomes" id="UP000191612"/>
    </source>
</evidence>
<keyword evidence="3" id="KW-1185">Reference proteome</keyword>
<evidence type="ECO:0000313" key="2">
    <source>
        <dbReference type="EMBL" id="OQD94734.1"/>
    </source>
</evidence>
<reference evidence="3" key="1">
    <citation type="journal article" date="2017" name="Nat. Microbiol.">
        <title>Global analysis of biosynthetic gene clusters reveals vast potential of secondary metabolite production in Penicillium species.</title>
        <authorList>
            <person name="Nielsen J.C."/>
            <person name="Grijseels S."/>
            <person name="Prigent S."/>
            <person name="Ji B."/>
            <person name="Dainat J."/>
            <person name="Nielsen K.F."/>
            <person name="Frisvad J.C."/>
            <person name="Workman M."/>
            <person name="Nielsen J."/>
        </authorList>
    </citation>
    <scope>NUCLEOTIDE SEQUENCE [LARGE SCALE GENOMIC DNA]</scope>
    <source>
        <strain evidence="3">IBT 29525</strain>
    </source>
</reference>
<sequence length="35" mass="3564">SLTPSVAESNPVAIAAVLLTPLAACYVPLTCFAME</sequence>
<evidence type="ECO:0000256" key="1">
    <source>
        <dbReference type="SAM" id="Phobius"/>
    </source>
</evidence>